<keyword evidence="2" id="KW-0378">Hydrolase</keyword>
<dbReference type="PRINTS" id="PR00745">
    <property type="entry name" value="GLHYDRLASE39"/>
</dbReference>
<protein>
    <submittedName>
        <fullName evidence="6">Beta-xylosidase</fullName>
    </submittedName>
</protein>
<dbReference type="Pfam" id="PF01229">
    <property type="entry name" value="Glyco_hydro_39"/>
    <property type="match status" value="1"/>
</dbReference>
<dbReference type="GO" id="GO:0004553">
    <property type="term" value="F:hydrolase activity, hydrolyzing O-glycosyl compounds"/>
    <property type="evidence" value="ECO:0007669"/>
    <property type="project" value="InterPro"/>
</dbReference>
<organism evidence="6 7">
    <name type="scientific">Caulobacter endophyticus</name>
    <dbReference type="NCBI Taxonomy" id="2172652"/>
    <lineage>
        <taxon>Bacteria</taxon>
        <taxon>Pseudomonadati</taxon>
        <taxon>Pseudomonadota</taxon>
        <taxon>Alphaproteobacteria</taxon>
        <taxon>Caulobacterales</taxon>
        <taxon>Caulobacteraceae</taxon>
        <taxon>Caulobacter</taxon>
    </lineage>
</organism>
<dbReference type="Gene3D" id="3.20.20.80">
    <property type="entry name" value="Glycosidases"/>
    <property type="match status" value="1"/>
</dbReference>
<dbReference type="PANTHER" id="PTHR12631:SF10">
    <property type="entry name" value="BETA-XYLOSIDASE-LIKE PROTEIN-RELATED"/>
    <property type="match status" value="1"/>
</dbReference>
<evidence type="ECO:0000256" key="4">
    <source>
        <dbReference type="PIRSR" id="PIRSR600514-1"/>
    </source>
</evidence>
<evidence type="ECO:0000256" key="3">
    <source>
        <dbReference type="ARBA" id="ARBA00023295"/>
    </source>
</evidence>
<dbReference type="InterPro" id="IPR049166">
    <property type="entry name" value="GH39_cat"/>
</dbReference>
<evidence type="ECO:0000256" key="2">
    <source>
        <dbReference type="ARBA" id="ARBA00022801"/>
    </source>
</evidence>
<evidence type="ECO:0000259" key="5">
    <source>
        <dbReference type="Pfam" id="PF01229"/>
    </source>
</evidence>
<evidence type="ECO:0000313" key="6">
    <source>
        <dbReference type="EMBL" id="PVM90787.1"/>
    </source>
</evidence>
<dbReference type="AlphaFoldDB" id="A0A2T9K4B0"/>
<proteinExistence type="inferred from homology"/>
<feature type="domain" description="Glycosyl hydrolases family 39 N-terminal catalytic" evidence="5">
    <location>
        <begin position="24"/>
        <end position="487"/>
    </location>
</feature>
<dbReference type="PANTHER" id="PTHR12631">
    <property type="entry name" value="ALPHA-L-IDURONIDASE"/>
    <property type="match status" value="1"/>
</dbReference>
<comment type="similarity">
    <text evidence="1">Belongs to the glycosyl hydrolase 39 family.</text>
</comment>
<dbReference type="EMBL" id="QDKQ01000034">
    <property type="protein sequence ID" value="PVM90787.1"/>
    <property type="molecule type" value="Genomic_DNA"/>
</dbReference>
<dbReference type="SUPFAM" id="SSF51445">
    <property type="entry name" value="(Trans)glycosidases"/>
    <property type="match status" value="1"/>
</dbReference>
<dbReference type="PROSITE" id="PS01027">
    <property type="entry name" value="GLYCOSYL_HYDROL_F39"/>
    <property type="match status" value="1"/>
</dbReference>
<dbReference type="Gene3D" id="2.60.40.1500">
    <property type="entry name" value="Glycosyl hydrolase domain, family 39"/>
    <property type="match status" value="1"/>
</dbReference>
<evidence type="ECO:0000256" key="1">
    <source>
        <dbReference type="ARBA" id="ARBA00008875"/>
    </source>
</evidence>
<reference evidence="6 7" key="1">
    <citation type="submission" date="2018-04" db="EMBL/GenBank/DDBJ databases">
        <title>The genome sequence of Caulobacter sp. 744.</title>
        <authorList>
            <person name="Gao J."/>
            <person name="Sun J."/>
        </authorList>
    </citation>
    <scope>NUCLEOTIDE SEQUENCE [LARGE SCALE GENOMIC DNA]</scope>
    <source>
        <strain evidence="6 7">774</strain>
    </source>
</reference>
<dbReference type="InterPro" id="IPR051923">
    <property type="entry name" value="Glycosyl_Hydrolase_39"/>
</dbReference>
<sequence length="515" mass="56920">MATIASLTALPALPAFAAEQKRVIALDLAKATAPVDRFFDLSIGSDYPGTLLREDSLAQLKTASDELKFRYIRFHAIFHDVLGTVKKGPDGKIVYDWTKLDQLYDHLLAMGLKPFIELGFTPEAMKTSDLTIFWWKGNTSHPQFTPWAHLIDAFVTHLRKRYGEAEVRTWFFEVWNEPNLDGFWEKADQKVYFDLYALTSKTIKAIDPTLRVGGPATAGAAWVPEFLAYCKAKGAAVDFVTTHTYGVEGGFLDENGKEDTKLSANPDAVIGDVRKVRAEIEASAFPGLPLYFTEWSTSYTPRDPVHDSYHSAAYILAKLKGVKGIVQGMSYWTYSDLFEEPGPPTAPFQGGFGLMNPEGVRKPSWFAYKYLAALRGKEVPSTDNSVLASVDGGKIAALVWDFTQPVQPTSNRSYFTKVQPAADAPGAALSVAGLKPGRYSLKTRRTGFRANDAYTAYIELGMPQKLTADQIDKLQALTADKPEIDRTITVGKDGVAKVDFALRQNDLVLVTLERA</sequence>
<dbReference type="OrthoDB" id="9815836at2"/>
<dbReference type="RefSeq" id="WP_109100772.1">
    <property type="nucleotide sequence ID" value="NZ_QDKQ01000034.1"/>
</dbReference>
<keyword evidence="3" id="KW-0326">Glycosidase</keyword>
<accession>A0A2T9K4B0</accession>
<feature type="active site" description="Proton donor" evidence="4">
    <location>
        <position position="177"/>
    </location>
</feature>
<dbReference type="InterPro" id="IPR017853">
    <property type="entry name" value="GH"/>
</dbReference>
<evidence type="ECO:0000313" key="7">
    <source>
        <dbReference type="Proteomes" id="UP000245073"/>
    </source>
</evidence>
<comment type="caution">
    <text evidence="6">The sequence shown here is derived from an EMBL/GenBank/DDBJ whole genome shotgun (WGS) entry which is preliminary data.</text>
</comment>
<dbReference type="InterPro" id="IPR049165">
    <property type="entry name" value="GH39_as"/>
</dbReference>
<dbReference type="Proteomes" id="UP000245073">
    <property type="component" value="Unassembled WGS sequence"/>
</dbReference>
<dbReference type="InterPro" id="IPR000514">
    <property type="entry name" value="Glyco_hydro_39"/>
</dbReference>
<keyword evidence="7" id="KW-1185">Reference proteome</keyword>
<name>A0A2T9K4B0_9CAUL</name>
<dbReference type="GO" id="GO:0005975">
    <property type="term" value="P:carbohydrate metabolic process"/>
    <property type="evidence" value="ECO:0007669"/>
    <property type="project" value="InterPro"/>
</dbReference>
<gene>
    <name evidence="6" type="ORF">DDF67_09145</name>
</gene>
<dbReference type="SUPFAM" id="SSF51011">
    <property type="entry name" value="Glycosyl hydrolase domain"/>
    <property type="match status" value="1"/>
</dbReference>